<sequence>MLLVAPLLLSGACSGLQERVEDVRSGSQELTDRARFCLSVVRAANALEGGDHTTAADAAQEALAQAPEELRGDARTVAEAAETVRQGDRSVLQDPTVVAAAERLQDDTRALCDPTG</sequence>
<proteinExistence type="predicted"/>
<organism evidence="1 2">
    <name type="scientific">Egicoccus halophilus</name>
    <dbReference type="NCBI Taxonomy" id="1670830"/>
    <lineage>
        <taxon>Bacteria</taxon>
        <taxon>Bacillati</taxon>
        <taxon>Actinomycetota</taxon>
        <taxon>Nitriliruptoria</taxon>
        <taxon>Egicoccales</taxon>
        <taxon>Egicoccaceae</taxon>
        <taxon>Egicoccus</taxon>
    </lineage>
</organism>
<keyword evidence="2" id="KW-1185">Reference proteome</keyword>
<evidence type="ECO:0000313" key="1">
    <source>
        <dbReference type="EMBL" id="GGI02585.1"/>
    </source>
</evidence>
<dbReference type="EMBL" id="BMHA01000001">
    <property type="protein sequence ID" value="GGI02585.1"/>
    <property type="molecule type" value="Genomic_DNA"/>
</dbReference>
<dbReference type="AlphaFoldDB" id="A0A8J3A6X4"/>
<accession>A0A8J3A6X4</accession>
<dbReference type="Proteomes" id="UP000650511">
    <property type="component" value="Unassembled WGS sequence"/>
</dbReference>
<comment type="caution">
    <text evidence="1">The sequence shown here is derived from an EMBL/GenBank/DDBJ whole genome shotgun (WGS) entry which is preliminary data.</text>
</comment>
<name>A0A8J3A6X4_9ACTN</name>
<gene>
    <name evidence="1" type="ORF">GCM10011354_00860</name>
</gene>
<reference evidence="1" key="2">
    <citation type="submission" date="2020-09" db="EMBL/GenBank/DDBJ databases">
        <authorList>
            <person name="Sun Q."/>
            <person name="Zhou Y."/>
        </authorList>
    </citation>
    <scope>NUCLEOTIDE SEQUENCE</scope>
    <source>
        <strain evidence="1">CGMCC 1.14988</strain>
    </source>
</reference>
<evidence type="ECO:0000313" key="2">
    <source>
        <dbReference type="Proteomes" id="UP000650511"/>
    </source>
</evidence>
<reference evidence="1" key="1">
    <citation type="journal article" date="2014" name="Int. J. Syst. Evol. Microbiol.">
        <title>Complete genome sequence of Corynebacterium casei LMG S-19264T (=DSM 44701T), isolated from a smear-ripened cheese.</title>
        <authorList>
            <consortium name="US DOE Joint Genome Institute (JGI-PGF)"/>
            <person name="Walter F."/>
            <person name="Albersmeier A."/>
            <person name="Kalinowski J."/>
            <person name="Ruckert C."/>
        </authorList>
    </citation>
    <scope>NUCLEOTIDE SEQUENCE</scope>
    <source>
        <strain evidence="1">CGMCC 1.14988</strain>
    </source>
</reference>
<protein>
    <submittedName>
        <fullName evidence="1">Uncharacterized protein</fullName>
    </submittedName>
</protein>